<reference evidence="1" key="1">
    <citation type="submission" date="2018-05" db="EMBL/GenBank/DDBJ databases">
        <title>Effector identification in a new, highly contiguous assembly of the strawberry crown rot pathogen Phytophthora cactorum.</title>
        <authorList>
            <person name="Armitage A.D."/>
            <person name="Nellist C.F."/>
            <person name="Bates H."/>
            <person name="Vickerstaff R.J."/>
            <person name="Harrison R.J."/>
        </authorList>
    </citation>
    <scope>NUCLEOTIDE SEQUENCE</scope>
    <source>
        <strain evidence="1">P421</strain>
    </source>
</reference>
<sequence>MACRHLRGIRDETLPHVLQHCPGNTRAIDDRDDRVLAMIKKAAEPTVAKPGSQLTACFDACVEGPQKTGDATAGNMRVRHDEKVAKYARVREFLEMLGRLAHVPALVYGGLGAVFPSNYKVLTEHLHLTKRTANQLSRRISTTYIQIIFRIGAGTAAGLL</sequence>
<evidence type="ECO:0000313" key="1">
    <source>
        <dbReference type="EMBL" id="KAG3224894.1"/>
    </source>
</evidence>
<accession>A0A8T1IIJ0</accession>
<name>A0A8T1IIJ0_9STRA</name>
<dbReference type="VEuPathDB" id="FungiDB:PC110_g2526"/>
<dbReference type="Proteomes" id="UP000760860">
    <property type="component" value="Unassembled WGS sequence"/>
</dbReference>
<comment type="caution">
    <text evidence="1">The sequence shown here is derived from an EMBL/GenBank/DDBJ whole genome shotgun (WGS) entry which is preliminary data.</text>
</comment>
<proteinExistence type="predicted"/>
<dbReference type="AlphaFoldDB" id="A0A8T1IIJ0"/>
<evidence type="ECO:0000313" key="2">
    <source>
        <dbReference type="Proteomes" id="UP000760860"/>
    </source>
</evidence>
<protein>
    <submittedName>
        <fullName evidence="1">Uncharacterized protein</fullName>
    </submittedName>
</protein>
<gene>
    <name evidence="1" type="ORF">PC129_g4444</name>
</gene>
<dbReference type="EMBL" id="RCMV01000098">
    <property type="protein sequence ID" value="KAG3224894.1"/>
    <property type="molecule type" value="Genomic_DNA"/>
</dbReference>
<organism evidence="1 2">
    <name type="scientific">Phytophthora cactorum</name>
    <dbReference type="NCBI Taxonomy" id="29920"/>
    <lineage>
        <taxon>Eukaryota</taxon>
        <taxon>Sar</taxon>
        <taxon>Stramenopiles</taxon>
        <taxon>Oomycota</taxon>
        <taxon>Peronosporomycetes</taxon>
        <taxon>Peronosporales</taxon>
        <taxon>Peronosporaceae</taxon>
        <taxon>Phytophthora</taxon>
    </lineage>
</organism>